<dbReference type="Proteomes" id="UP000650424">
    <property type="component" value="Unassembled WGS sequence"/>
</dbReference>
<keyword evidence="3" id="KW-1185">Reference proteome</keyword>
<sequence length="1076" mass="106862">MNTTLLHFPVGQKRRKQTMRAMHTVICISLLFAFGTTPLLARAGAVTDGTVGPVQNLSGNFVIPQNLGTTKGANLFHSFRSFSIDSGESANFTTTTALQNVIARVTGGPASQINGLLQLTAATGSQPNFYFINPAGVIFGAGAALDVPAGLHISTANYLKFSDGNFYVDATRASTLSAAAPEAFGFLGSTRATLELRDGATLSTRSQQVISLIAGDISIDNASLQAPGGNIRVAAVGSGKLDVSLAIADVTGMNGRLAIVNGGSVNSPGSGFIDGGQIRIQAGDIVIDAQGGRQDTGVFSNAKDGIARSGDIQVSASGQLSILNGARISSSTFTNGNAGAIRIDADTAVLDGQGQVTGIYSQANDFGGNAGNLDIHVKGKLAVLNGGLISSSSNARGNAGTVVVSAGEIMLDGSEANGPDTGIVSTANTGSSNSGSGNAGKVDVSASGKLTILSSAQISSATYTAGQGGDVKVSAGELLINGDGLSTGINSISGGKGNAGNVDVAIRGTATMQAEGGISTSAFDRGNAGIIKFQSDSLVIDGQGLSAGIYSDAGDFRMPASFQGGNGGNIDVSVADRLMLTDGGRISSTTYTRGNSGNISIVGKNVSISGGESGVRAETIGVGNGGSIQVQAGQSVLLEAGGSISSSTRFIGNAGAVRVDAAAIDINGKGQATGIYSDAGTQAQGNAGSVDVNVSGKLSLTDGGQISSATISYSTGSAGAVKVIAGSLDMDGKPTQMVDAGSDRPAPVTGILSSANAGDEYTRYSVGNAGTVNVNASSITMRNAAQISSSAFAKGKAGAVNVSGGIIDISNHAIISSEAGPASSGYAGSVNLAASESLHIDQGILSISNAARPDQPGAISKTLLAVNAPDIQLQQAQISASASGNVAASDIRISYASRFRSRASAITTSAQDGNGGNIVVRGSGPLLLDSSQLTTSVNGLQTGNGGDISITAPALVLRNGFVQANTAAPAASGGNVNVQVDATIATGNQLRIGGPPLSFSRNSGNLIQAAAPDGVNGVIRLSSPQVDFAASLLTLSAQAYDLGDLTMDLCRIGNGSSLSPVGRGGLLPTATGLLKP</sequence>
<dbReference type="NCBIfam" id="TIGR01901">
    <property type="entry name" value="adhes_NPXG"/>
    <property type="match status" value="1"/>
</dbReference>
<dbReference type="RefSeq" id="WP_186948041.1">
    <property type="nucleotide sequence ID" value="NZ_JACOGF010000007.1"/>
</dbReference>
<dbReference type="Gene3D" id="2.160.20.10">
    <property type="entry name" value="Single-stranded right-handed beta-helix, Pectin lyase-like"/>
    <property type="match status" value="2"/>
</dbReference>
<dbReference type="Pfam" id="PF05860">
    <property type="entry name" value="TPS"/>
    <property type="match status" value="1"/>
</dbReference>
<protein>
    <submittedName>
        <fullName evidence="2">Filamentous hemagglutinin N-terminal domain-containing protein</fullName>
    </submittedName>
</protein>
<accession>A0ABR6ZSI1</accession>
<feature type="domain" description="Filamentous haemagglutinin FhaB/tRNA nuclease CdiA-like TPS" evidence="1">
    <location>
        <begin position="45"/>
        <end position="162"/>
    </location>
</feature>
<evidence type="ECO:0000259" key="1">
    <source>
        <dbReference type="SMART" id="SM00912"/>
    </source>
</evidence>
<evidence type="ECO:0000313" key="3">
    <source>
        <dbReference type="Proteomes" id="UP000650424"/>
    </source>
</evidence>
<comment type="caution">
    <text evidence="2">The sequence shown here is derived from an EMBL/GenBank/DDBJ whole genome shotgun (WGS) entry which is preliminary data.</text>
</comment>
<proteinExistence type="predicted"/>
<dbReference type="InterPro" id="IPR011050">
    <property type="entry name" value="Pectin_lyase_fold/virulence"/>
</dbReference>
<name>A0ABR6ZSI1_9BURK</name>
<organism evidence="2 3">
    <name type="scientific">Undibacterium hunanense</name>
    <dbReference type="NCBI Taxonomy" id="2762292"/>
    <lineage>
        <taxon>Bacteria</taxon>
        <taxon>Pseudomonadati</taxon>
        <taxon>Pseudomonadota</taxon>
        <taxon>Betaproteobacteria</taxon>
        <taxon>Burkholderiales</taxon>
        <taxon>Oxalobacteraceae</taxon>
        <taxon>Undibacterium</taxon>
    </lineage>
</organism>
<dbReference type="InterPro" id="IPR008638">
    <property type="entry name" value="FhaB/CdiA-like_TPS"/>
</dbReference>
<dbReference type="SMART" id="SM00912">
    <property type="entry name" value="Haemagg_act"/>
    <property type="match status" value="1"/>
</dbReference>
<evidence type="ECO:0000313" key="2">
    <source>
        <dbReference type="EMBL" id="MBC3918774.1"/>
    </source>
</evidence>
<reference evidence="2 3" key="1">
    <citation type="submission" date="2020-08" db="EMBL/GenBank/DDBJ databases">
        <title>Novel species isolated from subtropical streams in China.</title>
        <authorList>
            <person name="Lu H."/>
        </authorList>
    </citation>
    <scope>NUCLEOTIDE SEQUENCE [LARGE SCALE GENOMIC DNA]</scope>
    <source>
        <strain evidence="2 3">CY18W</strain>
    </source>
</reference>
<dbReference type="SUPFAM" id="SSF51126">
    <property type="entry name" value="Pectin lyase-like"/>
    <property type="match status" value="1"/>
</dbReference>
<dbReference type="EMBL" id="JACOGF010000007">
    <property type="protein sequence ID" value="MBC3918774.1"/>
    <property type="molecule type" value="Genomic_DNA"/>
</dbReference>
<dbReference type="InterPro" id="IPR012334">
    <property type="entry name" value="Pectin_lyas_fold"/>
</dbReference>
<gene>
    <name evidence="2" type="ORF">H8L32_14865</name>
</gene>